<feature type="compositionally biased region" description="Low complexity" evidence="1">
    <location>
        <begin position="63"/>
        <end position="73"/>
    </location>
</feature>
<dbReference type="AlphaFoldDB" id="A0ABD2MEZ1"/>
<gene>
    <name evidence="2" type="ORF">niasHT_003007</name>
</gene>
<evidence type="ECO:0000313" key="2">
    <source>
        <dbReference type="EMBL" id="KAL3125848.1"/>
    </source>
</evidence>
<protein>
    <submittedName>
        <fullName evidence="2">Uncharacterized protein</fullName>
    </submittedName>
</protein>
<keyword evidence="3" id="KW-1185">Reference proteome</keyword>
<sequence length="194" mass="21713">MDGDEYYDHDRWTQNAANSLFGSTNPYANHTHQPNGYYGQPSAGGFNNYGQSSGYPQQPPPSYDYAPDPQYSYGYSHQPISHGNFGRSYSDFHTYNHNQPPPGNYGRSQSDVHVHHQPTSYSNDSDEEAHRPAAGSKANEIATLRKDCEDICVGEKQRKCKRSVKLQQGTSSIQCRCEWQKNQKKGGECIAVVG</sequence>
<feature type="compositionally biased region" description="Polar residues" evidence="1">
    <location>
        <begin position="18"/>
        <end position="34"/>
    </location>
</feature>
<evidence type="ECO:0000256" key="1">
    <source>
        <dbReference type="SAM" id="MobiDB-lite"/>
    </source>
</evidence>
<comment type="caution">
    <text evidence="2">The sequence shown here is derived from an EMBL/GenBank/DDBJ whole genome shotgun (WGS) entry which is preliminary data.</text>
</comment>
<dbReference type="EMBL" id="JBICBT010000019">
    <property type="protein sequence ID" value="KAL3125848.1"/>
    <property type="molecule type" value="Genomic_DNA"/>
</dbReference>
<organism evidence="2 3">
    <name type="scientific">Heterodera trifolii</name>
    <dbReference type="NCBI Taxonomy" id="157864"/>
    <lineage>
        <taxon>Eukaryota</taxon>
        <taxon>Metazoa</taxon>
        <taxon>Ecdysozoa</taxon>
        <taxon>Nematoda</taxon>
        <taxon>Chromadorea</taxon>
        <taxon>Rhabditida</taxon>
        <taxon>Tylenchina</taxon>
        <taxon>Tylenchomorpha</taxon>
        <taxon>Tylenchoidea</taxon>
        <taxon>Heteroderidae</taxon>
        <taxon>Heteroderinae</taxon>
        <taxon>Heterodera</taxon>
    </lineage>
</organism>
<feature type="region of interest" description="Disordered" evidence="1">
    <location>
        <begin position="18"/>
        <end position="138"/>
    </location>
</feature>
<reference evidence="2 3" key="1">
    <citation type="submission" date="2024-10" db="EMBL/GenBank/DDBJ databases">
        <authorList>
            <person name="Kim D."/>
        </authorList>
    </citation>
    <scope>NUCLEOTIDE SEQUENCE [LARGE SCALE GENOMIC DNA]</scope>
    <source>
        <strain evidence="2">BH-2024</strain>
    </source>
</reference>
<accession>A0ABD2MEZ1</accession>
<dbReference type="Proteomes" id="UP001620626">
    <property type="component" value="Unassembled WGS sequence"/>
</dbReference>
<feature type="compositionally biased region" description="Polar residues" evidence="1">
    <location>
        <begin position="106"/>
        <end position="123"/>
    </location>
</feature>
<proteinExistence type="predicted"/>
<name>A0ABD2MEZ1_9BILA</name>
<evidence type="ECO:0000313" key="3">
    <source>
        <dbReference type="Proteomes" id="UP001620626"/>
    </source>
</evidence>